<evidence type="ECO:0000313" key="7">
    <source>
        <dbReference type="Proteomes" id="UP000218505"/>
    </source>
</evidence>
<dbReference type="InterPro" id="IPR032808">
    <property type="entry name" value="DoxX"/>
</dbReference>
<dbReference type="AlphaFoldDB" id="A0A290ZH68"/>
<keyword evidence="2 5" id="KW-0812">Transmembrane</keyword>
<dbReference type="RefSeq" id="WP_096497960.1">
    <property type="nucleotide sequence ID" value="NZ_CP023445.1"/>
</dbReference>
<dbReference type="KEGG" id="apre:CNX65_23660"/>
<gene>
    <name evidence="6" type="ORF">CNX65_23660</name>
</gene>
<dbReference type="EMBL" id="CP023445">
    <property type="protein sequence ID" value="ATE58347.1"/>
    <property type="molecule type" value="Genomic_DNA"/>
</dbReference>
<evidence type="ECO:0000256" key="1">
    <source>
        <dbReference type="ARBA" id="ARBA00004141"/>
    </source>
</evidence>
<evidence type="ECO:0000256" key="4">
    <source>
        <dbReference type="ARBA" id="ARBA00023136"/>
    </source>
</evidence>
<dbReference type="Proteomes" id="UP000218505">
    <property type="component" value="Chromosome"/>
</dbReference>
<keyword evidence="4 5" id="KW-0472">Membrane</keyword>
<evidence type="ECO:0008006" key="8">
    <source>
        <dbReference type="Google" id="ProtNLM"/>
    </source>
</evidence>
<keyword evidence="3 5" id="KW-1133">Transmembrane helix</keyword>
<feature type="transmembrane region" description="Helical" evidence="5">
    <location>
        <begin position="85"/>
        <end position="105"/>
    </location>
</feature>
<evidence type="ECO:0000313" key="6">
    <source>
        <dbReference type="EMBL" id="ATE58347.1"/>
    </source>
</evidence>
<dbReference type="GO" id="GO:0016020">
    <property type="term" value="C:membrane"/>
    <property type="evidence" value="ECO:0007669"/>
    <property type="project" value="UniProtKB-SubCell"/>
</dbReference>
<protein>
    <recommendedName>
        <fullName evidence="8">DoxX family protein</fullName>
    </recommendedName>
</protein>
<evidence type="ECO:0000256" key="3">
    <source>
        <dbReference type="ARBA" id="ARBA00022989"/>
    </source>
</evidence>
<proteinExistence type="predicted"/>
<dbReference type="Pfam" id="PF07681">
    <property type="entry name" value="DoxX"/>
    <property type="match status" value="1"/>
</dbReference>
<feature type="transmembrane region" description="Helical" evidence="5">
    <location>
        <begin position="48"/>
        <end position="78"/>
    </location>
</feature>
<evidence type="ECO:0000256" key="2">
    <source>
        <dbReference type="ARBA" id="ARBA00022692"/>
    </source>
</evidence>
<dbReference type="PANTHER" id="PTHR36974">
    <property type="entry name" value="MEMBRANE PROTEIN-RELATED"/>
    <property type="match status" value="1"/>
</dbReference>
<dbReference type="PANTHER" id="PTHR36974:SF1">
    <property type="entry name" value="DOXX FAMILY MEMBRANE PROTEIN"/>
    <property type="match status" value="1"/>
</dbReference>
<keyword evidence="7" id="KW-1185">Reference proteome</keyword>
<comment type="subcellular location">
    <subcellularLocation>
        <location evidence="1">Membrane</location>
        <topology evidence="1">Multi-pass membrane protein</topology>
    </subcellularLocation>
</comment>
<feature type="transmembrane region" description="Helical" evidence="5">
    <location>
        <begin position="117"/>
        <end position="136"/>
    </location>
</feature>
<organism evidence="6 7">
    <name type="scientific">Actinosynnema pretiosum</name>
    <dbReference type="NCBI Taxonomy" id="42197"/>
    <lineage>
        <taxon>Bacteria</taxon>
        <taxon>Bacillati</taxon>
        <taxon>Actinomycetota</taxon>
        <taxon>Actinomycetes</taxon>
        <taxon>Pseudonocardiales</taxon>
        <taxon>Pseudonocardiaceae</taxon>
        <taxon>Actinosynnema</taxon>
    </lineage>
</organism>
<name>A0A290ZH68_9PSEU</name>
<accession>A0A290ZH68</accession>
<sequence>MVPFVVLVVVSLLLLILRRHWSFALRCGLAAMFLVTGISHFVGMRDELIAMVPPALPAPGLLVAVTGLLELAGAIGLLWTRTAPWAAAGLGVLLVVMFPANVHAAQRGLSPSFGDQLLPRTLLQVVFLAAAVAVVAHHRWSGYRAAPTG</sequence>
<reference evidence="6" key="1">
    <citation type="submission" date="2017-09" db="EMBL/GenBank/DDBJ databases">
        <title>Complete Genome Sequence of ansamitocin-producing Bacterium Actinosynnema pretiosum X47.</title>
        <authorList>
            <person name="Cao G."/>
            <person name="Zong G."/>
            <person name="Zhong C."/>
            <person name="Fu J."/>
        </authorList>
    </citation>
    <scope>NUCLEOTIDE SEQUENCE [LARGE SCALE GENOMIC DNA]</scope>
    <source>
        <strain evidence="6">X47</strain>
    </source>
</reference>
<evidence type="ECO:0000256" key="5">
    <source>
        <dbReference type="SAM" id="Phobius"/>
    </source>
</evidence>